<dbReference type="Proteomes" id="UP001151081">
    <property type="component" value="Unassembled WGS sequence"/>
</dbReference>
<accession>A0A9X4AT55</accession>
<reference evidence="2 3" key="1">
    <citation type="submission" date="2021-04" db="EMBL/GenBank/DDBJ databases">
        <title>Genome analysis of Polyangium sp.</title>
        <authorList>
            <person name="Li Y."/>
            <person name="Wang J."/>
        </authorList>
    </citation>
    <scope>NUCLEOTIDE SEQUENCE [LARGE SCALE GENOMIC DNA]</scope>
    <source>
        <strain evidence="2 3">SDU14</strain>
    </source>
</reference>
<organism evidence="2 3">
    <name type="scientific">Polyangium jinanense</name>
    <dbReference type="NCBI Taxonomy" id="2829994"/>
    <lineage>
        <taxon>Bacteria</taxon>
        <taxon>Pseudomonadati</taxon>
        <taxon>Myxococcota</taxon>
        <taxon>Polyangia</taxon>
        <taxon>Polyangiales</taxon>
        <taxon>Polyangiaceae</taxon>
        <taxon>Polyangium</taxon>
    </lineage>
</organism>
<evidence type="ECO:0000313" key="2">
    <source>
        <dbReference type="EMBL" id="MDC3983839.1"/>
    </source>
</evidence>
<protein>
    <recommendedName>
        <fullName evidence="1">Protein kinase domain-containing protein</fullName>
    </recommendedName>
</protein>
<keyword evidence="3" id="KW-1185">Reference proteome</keyword>
<feature type="domain" description="Protein kinase" evidence="1">
    <location>
        <begin position="145"/>
        <end position="446"/>
    </location>
</feature>
<evidence type="ECO:0000259" key="1">
    <source>
        <dbReference type="PROSITE" id="PS50011"/>
    </source>
</evidence>
<dbReference type="GO" id="GO:0004672">
    <property type="term" value="F:protein kinase activity"/>
    <property type="evidence" value="ECO:0007669"/>
    <property type="project" value="InterPro"/>
</dbReference>
<sequence length="462" mass="50212">MLVHVTVAREVENGVPGPIESWWISETSLNNIKMKVQPPRRAAAEAAPGKATMRIVYATKNRIQVTEDPLGLVLDTLEYGLSDVLAPEIDARLAPGGKGFHLENVFTIWRAEEPDDLPSKYWADPPFDTSRDEVWAIARDTWRGGSIYELIEGGELRGLLEDAKKHYAAIRSGRTAQAFPLGATMAARRYGIAERARGLPEGRFHRGFDVTNPNGPTILVTLGGKQARSLDELARELELAVPGVGNLRYVGPLDDAPAGVELDALAEEEPLGRPSVGSSATSRPFDLATTAGLGIALAAIVKGAHEAGLFLLGLRPELVYLDVRAKRTLITGVLPRHDRFLQTVNPPAPMAPWPAIYMAPEILLDQAKPTDRADVFSLCAILTRWATGEPPFAGDFDEQAAAMRRGERRAWTGPDELAAIVAQGLDPTPGRRPPLADVVAVLEPFAPKWSTDEDDEDDEPDE</sequence>
<dbReference type="InterPro" id="IPR000719">
    <property type="entry name" value="Prot_kinase_dom"/>
</dbReference>
<dbReference type="PROSITE" id="PS50011">
    <property type="entry name" value="PROTEIN_KINASE_DOM"/>
    <property type="match status" value="1"/>
</dbReference>
<dbReference type="InterPro" id="IPR011009">
    <property type="entry name" value="Kinase-like_dom_sf"/>
</dbReference>
<evidence type="ECO:0000313" key="3">
    <source>
        <dbReference type="Proteomes" id="UP001151081"/>
    </source>
</evidence>
<dbReference type="EMBL" id="JAGTJJ010000016">
    <property type="protein sequence ID" value="MDC3983839.1"/>
    <property type="molecule type" value="Genomic_DNA"/>
</dbReference>
<name>A0A9X4AT55_9BACT</name>
<comment type="caution">
    <text evidence="2">The sequence shown here is derived from an EMBL/GenBank/DDBJ whole genome shotgun (WGS) entry which is preliminary data.</text>
</comment>
<proteinExistence type="predicted"/>
<dbReference type="GO" id="GO:0005524">
    <property type="term" value="F:ATP binding"/>
    <property type="evidence" value="ECO:0007669"/>
    <property type="project" value="InterPro"/>
</dbReference>
<dbReference type="AlphaFoldDB" id="A0A9X4AT55"/>
<dbReference type="Gene3D" id="1.10.510.10">
    <property type="entry name" value="Transferase(Phosphotransferase) domain 1"/>
    <property type="match status" value="1"/>
</dbReference>
<gene>
    <name evidence="2" type="ORF">KEG57_25240</name>
</gene>
<dbReference type="SUPFAM" id="SSF56112">
    <property type="entry name" value="Protein kinase-like (PK-like)"/>
    <property type="match status" value="1"/>
</dbReference>
<dbReference type="RefSeq" id="WP_272458852.1">
    <property type="nucleotide sequence ID" value="NZ_JAGTJJ010000016.1"/>
</dbReference>